<dbReference type="InterPro" id="IPR046940">
    <property type="entry name" value="TPPII_Ig-like_sf"/>
</dbReference>
<feature type="domain" description="Tripeptidyl-peptidase II first Ig-like" evidence="12">
    <location>
        <begin position="445"/>
        <end position="558"/>
    </location>
</feature>
<comment type="caution">
    <text evidence="10">Lacks conserved residue(s) required for the propagation of feature annotation.</text>
</comment>
<dbReference type="Gene3D" id="2.60.40.3170">
    <property type="match status" value="1"/>
</dbReference>
<accession>A0A8C5RBD8</accession>
<dbReference type="Gene3D" id="6.10.250.3080">
    <property type="match status" value="1"/>
</dbReference>
<reference evidence="14" key="2">
    <citation type="submission" date="2025-09" db="UniProtKB">
        <authorList>
            <consortium name="Ensembl"/>
        </authorList>
    </citation>
    <scope>IDENTIFICATION</scope>
</reference>
<dbReference type="Pfam" id="PF21223">
    <property type="entry name" value="TPPII_Ig-like-1"/>
    <property type="match status" value="1"/>
</dbReference>
<evidence type="ECO:0000256" key="8">
    <source>
        <dbReference type="ARBA" id="ARBA00022825"/>
    </source>
</evidence>
<keyword evidence="15" id="KW-1185">Reference proteome</keyword>
<evidence type="ECO:0000256" key="6">
    <source>
        <dbReference type="ARBA" id="ARBA00022670"/>
    </source>
</evidence>
<evidence type="ECO:0000256" key="9">
    <source>
        <dbReference type="ARBA" id="ARBA00075739"/>
    </source>
</evidence>
<dbReference type="PRINTS" id="PR00723">
    <property type="entry name" value="SUBTILISIN"/>
</dbReference>
<keyword evidence="7" id="KW-0378">Hydrolase</keyword>
<name>A0A8C5RBD8_LATLA</name>
<evidence type="ECO:0000256" key="4">
    <source>
        <dbReference type="ARBA" id="ARBA00020244"/>
    </source>
</evidence>
<dbReference type="GO" id="GO:0004177">
    <property type="term" value="F:aminopeptidase activity"/>
    <property type="evidence" value="ECO:0007669"/>
    <property type="project" value="UniProtKB-KW"/>
</dbReference>
<dbReference type="GeneTree" id="ENSGT00390000014623"/>
<dbReference type="PROSITE" id="PS00138">
    <property type="entry name" value="SUBTILASE_SER"/>
    <property type="match status" value="1"/>
</dbReference>
<comment type="catalytic activity">
    <reaction evidence="1">
        <text>Release of an N-terminal tripeptide from a polypeptide.</text>
        <dbReference type="EC" id="3.4.14.10"/>
    </reaction>
</comment>
<feature type="domain" description="Tripeptidyl-peptidase II galactose-binding" evidence="13">
    <location>
        <begin position="578"/>
        <end position="649"/>
    </location>
</feature>
<dbReference type="InterPro" id="IPR048384">
    <property type="entry name" value="TPPII_GBD"/>
</dbReference>
<dbReference type="GO" id="GO:0005829">
    <property type="term" value="C:cytosol"/>
    <property type="evidence" value="ECO:0007669"/>
    <property type="project" value="TreeGrafter"/>
</dbReference>
<evidence type="ECO:0000259" key="13">
    <source>
        <dbReference type="Pfam" id="PF21316"/>
    </source>
</evidence>
<keyword evidence="5" id="KW-0031">Aminopeptidase</keyword>
<dbReference type="InterPro" id="IPR000209">
    <property type="entry name" value="Peptidase_S8/S53_dom"/>
</dbReference>
<dbReference type="Pfam" id="PF00082">
    <property type="entry name" value="Peptidase_S8"/>
    <property type="match status" value="2"/>
</dbReference>
<dbReference type="GO" id="GO:0004252">
    <property type="term" value="F:serine-type endopeptidase activity"/>
    <property type="evidence" value="ECO:0007669"/>
    <property type="project" value="InterPro"/>
</dbReference>
<dbReference type="InterPro" id="IPR036852">
    <property type="entry name" value="Peptidase_S8/S53_dom_sf"/>
</dbReference>
<keyword evidence="8" id="KW-0720">Serine protease</keyword>
<dbReference type="PROSITE" id="PS51892">
    <property type="entry name" value="SUBTILASE"/>
    <property type="match status" value="1"/>
</dbReference>
<evidence type="ECO:0000313" key="14">
    <source>
        <dbReference type="Ensembl" id="ENSLLTP00000000932.1"/>
    </source>
</evidence>
<organism evidence="14 15">
    <name type="scientific">Laticauda laticaudata</name>
    <name type="common">Blue-ringed sea krait</name>
    <name type="synonym">Blue-lipped sea krait</name>
    <dbReference type="NCBI Taxonomy" id="8630"/>
    <lineage>
        <taxon>Eukaryota</taxon>
        <taxon>Metazoa</taxon>
        <taxon>Chordata</taxon>
        <taxon>Craniata</taxon>
        <taxon>Vertebrata</taxon>
        <taxon>Euteleostomi</taxon>
        <taxon>Lepidosauria</taxon>
        <taxon>Squamata</taxon>
        <taxon>Bifurcata</taxon>
        <taxon>Unidentata</taxon>
        <taxon>Episquamata</taxon>
        <taxon>Toxicofera</taxon>
        <taxon>Serpentes</taxon>
        <taxon>Colubroidea</taxon>
        <taxon>Elapidae</taxon>
        <taxon>Laticaudinae</taxon>
        <taxon>Laticauda</taxon>
    </lineage>
</organism>
<dbReference type="Gene3D" id="2.20.25.690">
    <property type="match status" value="1"/>
</dbReference>
<protein>
    <recommendedName>
        <fullName evidence="4">Tripeptidyl-peptidase 2</fullName>
        <ecNumber evidence="3">3.4.14.10</ecNumber>
    </recommendedName>
    <alternativeName>
        <fullName evidence="9">Tripeptidyl-peptidase II</fullName>
    </alternativeName>
</protein>
<dbReference type="InterPro" id="IPR050131">
    <property type="entry name" value="Peptidase_S8_subtilisin-like"/>
</dbReference>
<dbReference type="FunFam" id="2.60.40.3170:FF:000001">
    <property type="entry name" value="Tripeptidyl peptidase 2"/>
    <property type="match status" value="1"/>
</dbReference>
<sequence>MAASAGDEQFPFQGLLPKKETGATAFLSRYPEYDGRGVLLAILDTGVDPGAPGMEFTTDGKPKIVDIIDTTGSGDVNTSTVTEAKNGEITGLSGRILKIPDDWINPSGQYHIGLKNGYEFFPKALKERIQKERKEKLWDPIHRLALAEACRKQEEFEASQPPPSQENKLMKEELQSRVELLNSFEKKYNDPGPVYDCLVWHDGETWRACLDSTETGDLCNCPDLRNYKEGREYGSIGTSEMLNYSVNIYDEGNLLSIVTSGGAHGTHVASIAAGYFPEEPDRNGIAPGAQILAIKVGDTRLSTMETGTGLIRAMIETIKYKCDLVNYSYGEATHWPNAGIDGALGVSISAPGGAIASVPNWTLRGTQLMNGTSMSSPNACGGIALILSGLKANDVNYTVHSVKRALENTAVKVENTHLFAQGHGIIQVDKAYDYLIQNKSFVNNIGFTVTVGCKRGIYLREPFQVAVPFDHGVGIEPLFPENTENNERISLQLHLALTSNTSWVQCPTHLELMNQCRHIIIRVDPRGLREGVHYTEVCGYEITMPNAGPLFRVPITVVIPTRVDETSNFDLKFTNVHFKPGQIQRHFIEVPSGATWAEISVCSSSSDVTAKFILHAIQLVKQKAYRSHEFYKFCSIPEKGSITEAFSVLVRPLTAKGGWGGTTCIKLEYVSQLQRPILKASDSKMEAGDKAHVNPELIYWSQRPFLKACNGKMESRGNALDTQAATWWGYRCREVR</sequence>
<feature type="domain" description="Peptidase S8/S53" evidence="11">
    <location>
        <begin position="340"/>
        <end position="424"/>
    </location>
</feature>
<proteinExistence type="inferred from homology"/>
<dbReference type="PANTHER" id="PTHR43806:SF14">
    <property type="entry name" value="TRIPEPTIDYL-PEPTIDASE 2"/>
    <property type="match status" value="1"/>
</dbReference>
<evidence type="ECO:0000256" key="5">
    <source>
        <dbReference type="ARBA" id="ARBA00022438"/>
    </source>
</evidence>
<dbReference type="FunFam" id="3.40.50.200:FF:000009">
    <property type="entry name" value="tripeptidyl-peptidase 2 isoform X1"/>
    <property type="match status" value="1"/>
</dbReference>
<dbReference type="SUPFAM" id="SSF52743">
    <property type="entry name" value="Subtilisin-like"/>
    <property type="match status" value="1"/>
</dbReference>
<dbReference type="GO" id="GO:0006508">
    <property type="term" value="P:proteolysis"/>
    <property type="evidence" value="ECO:0007669"/>
    <property type="project" value="UniProtKB-KW"/>
</dbReference>
<dbReference type="Ensembl" id="ENSLLTT00000000966.1">
    <property type="protein sequence ID" value="ENSLLTP00000000932.1"/>
    <property type="gene ID" value="ENSLLTG00000000709.1"/>
</dbReference>
<evidence type="ECO:0000256" key="10">
    <source>
        <dbReference type="PROSITE-ProRule" id="PRU01240"/>
    </source>
</evidence>
<feature type="domain" description="Peptidase S8/S53" evidence="11">
    <location>
        <begin position="35"/>
        <end position="337"/>
    </location>
</feature>
<dbReference type="Gene3D" id="3.40.50.200">
    <property type="entry name" value="Peptidase S8/S53 domain"/>
    <property type="match status" value="2"/>
</dbReference>
<dbReference type="PROSITE" id="PS00137">
    <property type="entry name" value="SUBTILASE_HIS"/>
    <property type="match status" value="1"/>
</dbReference>
<dbReference type="EC" id="3.4.14.10" evidence="3"/>
<dbReference type="Proteomes" id="UP000694406">
    <property type="component" value="Unplaced"/>
</dbReference>
<evidence type="ECO:0000256" key="3">
    <source>
        <dbReference type="ARBA" id="ARBA00012462"/>
    </source>
</evidence>
<evidence type="ECO:0000256" key="1">
    <source>
        <dbReference type="ARBA" id="ARBA00001910"/>
    </source>
</evidence>
<evidence type="ECO:0000256" key="7">
    <source>
        <dbReference type="ARBA" id="ARBA00022801"/>
    </source>
</evidence>
<evidence type="ECO:0000313" key="15">
    <source>
        <dbReference type="Proteomes" id="UP000694406"/>
    </source>
</evidence>
<evidence type="ECO:0000259" key="11">
    <source>
        <dbReference type="Pfam" id="PF00082"/>
    </source>
</evidence>
<keyword evidence="6" id="KW-0645">Protease</keyword>
<dbReference type="InterPro" id="IPR022398">
    <property type="entry name" value="Peptidase_S8_His-AS"/>
</dbReference>
<evidence type="ECO:0000259" key="12">
    <source>
        <dbReference type="Pfam" id="PF21223"/>
    </source>
</evidence>
<reference evidence="14" key="1">
    <citation type="submission" date="2025-08" db="UniProtKB">
        <authorList>
            <consortium name="Ensembl"/>
        </authorList>
    </citation>
    <scope>IDENTIFICATION</scope>
</reference>
<dbReference type="AlphaFoldDB" id="A0A8C5RBD8"/>
<dbReference type="Pfam" id="PF21316">
    <property type="entry name" value="TPPII_GBD"/>
    <property type="match status" value="1"/>
</dbReference>
<dbReference type="InterPro" id="IPR023828">
    <property type="entry name" value="Peptidase_S8_Ser-AS"/>
</dbReference>
<dbReference type="InterPro" id="IPR048383">
    <property type="entry name" value="TPPII_Ig-like-1"/>
</dbReference>
<dbReference type="GO" id="GO:0008240">
    <property type="term" value="F:tripeptidyl-peptidase activity"/>
    <property type="evidence" value="ECO:0007669"/>
    <property type="project" value="UniProtKB-EC"/>
</dbReference>
<dbReference type="PANTHER" id="PTHR43806">
    <property type="entry name" value="PEPTIDASE S8"/>
    <property type="match status" value="1"/>
</dbReference>
<dbReference type="InterPro" id="IPR015500">
    <property type="entry name" value="Peptidase_S8_subtilisin-rel"/>
</dbReference>
<gene>
    <name evidence="14" type="primary">TPP2</name>
</gene>
<evidence type="ECO:0000256" key="2">
    <source>
        <dbReference type="ARBA" id="ARBA00011073"/>
    </source>
</evidence>
<comment type="similarity">
    <text evidence="2 10">Belongs to the peptidase S8 family.</text>
</comment>